<dbReference type="Gene3D" id="2.60.120.260">
    <property type="entry name" value="Galactose-binding domain-like"/>
    <property type="match status" value="1"/>
</dbReference>
<sequence>MAKAIDNEIKTLTTSWEGFKGSRVEEFIKYQLSKLGSDKFGYLNIESGEGGLQTMRFFANEEAFTQWFGDRTLYADKVLKEFSFYSNKPEESYTLRTVITRYPATSMAQGSRNTLALSYNCYWGDNPAEKDTADGEATVEINGVEIAQLTQVLKASGTAQANTYEFDLSDYLKEETNKVKVVVSNSHGARKEFLFNIKTYNIALSFDNSYDESVIQSGKWALRVNSRGVEALVYCRVEDGKRADTYTKSINNSSGEFIIDELEKYSLGAHNISIWAENKQLGLRTQTLTTTYIKGVKNGNGQAALSLGKGFIGKVKQFSVVNIPYFFYLPDDDAGSKARVKVQLKFNGETLDLLEQEVTLKLDKSSGLQSVNITLDDNRYLPFVDVVISVGQLSVTRRIEVETIGISIVAADECKVYIPMRGRANNDLSAQNITSLYKGVQTSRLVRSENFVLDENNGFLDGQGLTIKAGKSVTLKDFLPFATDIGANGNKQGRTIELELESGVCSNESAIIAQCFHAGVGFRIYPGRIEFGCATDSVTTYFPEGARVKVSFVIDGTTTHTRNNLGGGSVTEKDVNLAYLYINGVIVRMFDYTSASWKQGVAKELTIGSEQADVKLYSIRIYDKALNFKQVLDNFAYDTPDIEDVYDGGSFVRFGKISIARRNDILNTSGDIHNPDEIISFDKVKKALPTTPIAIWNIDELPYNKNNPNVAINATEFLNPTWNKSTDGNACAPFKVGAHLFNADGTSSNGYPSPYKNWAEIFENGDGSAVEITLDPEHSNEKSTSYSITPGVEQGEKEVVHKVNFASSEGIFNILAMNLFQEILLNAAKTNTDLYTAFQRAQAESSKPVTFRKSLSGFPEIGFRKTSSSGSKSPVFLSIYNLINNKYSASFMGFPAKDYKKAQIWEVDENVNFFNREITDASLDGGSVVQSNATSSKSPIYYARVPKKSPVNKKNKLGAVKSATDNIAEANKEIAVIKRFHNWVVSCNPHLAERYKVQHGEYRTLETAVTYNGVRYTKDTPSYRKARFVNTHQDYLNKVDAIFYFIFNQFIIGMDSFDKNMSIAFDDIELNTDGSVRKATARLFERDTDSQSMFNNSGVLAFKYWAEWNDAFNPLTGETEGIQGEVFDNDNNAWQPKLTSGFSPVFNGRLSGLIDLIHECWSDDIATMYKAMRDAGLNATYMFKRYQDYWKKWCENLYNADAMGYANTGHFTKAYGDKLKLMEYFLTKRSRYLDSKYCCGSSVVNNLRLRLYETGKGLAIKHYSPMYASVQWGANNFSTVRSIKGEYGLLPFGFTNPQDATFDIDDADMITDLKTYSTKASGDVIYHGLEGLGDFKFDQNMTLLKSLEELIMNYSEEKPNTNERGVSFDLSKCGMLKKVIVRNVVNLRSLINLSSGVLQEVDFSGTPIKGVVMPENSSLTKLVLPESITTLKLKGLTSLKEENLKLAGISNIDTYEFANCPKINGLELLQKIYKAGAPLSNVTLGGVDFTTSDVAFIAKLAEVGANVTGKITFTSNVKITYEQKRAFVKAWGDIDDESNKLYISYEKFAVTNIYISGELYIASPKDVQLYAEVRPERGNNIKSLRWSISENNFATIDEDKGVLKVRRVGNESDLPKPEAQVKVTAHLTDGTILNATEVVGFYERGLALGDYVYSDGSFSNKLRKDLTVVGICYYISEDKNDRRILSLEQIRDTAGIDSFRAPFSNVQLTDKPSYPVHFVPGVKQINSEAEARRYDGLSLLASDTLDHRAGEKLPVGKIDTLLTIKHRDVILQDSGVNLPIPVANSVGNEYNNLLSLMNIHRPRNNNDVDESIAAYYYPAYSLCYAFEPGLKGHNESLSATFKAHEWYLPAVGEAIYIMEEYLKAESGIFAQAIRDGLFSLMSFTVNSNGVKNTPLLWTSSQRVNFGRTNSVRTLRVEQKSPTAKVAECFEVNYNYSNNFRIQVLPVCQF</sequence>
<dbReference type="Gene3D" id="3.80.10.10">
    <property type="entry name" value="Ribonuclease Inhibitor"/>
    <property type="match status" value="1"/>
</dbReference>
<organism evidence="1">
    <name type="scientific">Myoviridae sp. ctStS16</name>
    <dbReference type="NCBI Taxonomy" id="2826654"/>
    <lineage>
        <taxon>Viruses</taxon>
        <taxon>Duplodnaviria</taxon>
        <taxon>Heunggongvirae</taxon>
        <taxon>Uroviricota</taxon>
        <taxon>Caudoviricetes</taxon>
    </lineage>
</organism>
<dbReference type="InterPro" id="IPR013320">
    <property type="entry name" value="ConA-like_dom_sf"/>
</dbReference>
<dbReference type="EMBL" id="BK015708">
    <property type="protein sequence ID" value="DAE21142.1"/>
    <property type="molecule type" value="Genomic_DNA"/>
</dbReference>
<protein>
    <submittedName>
        <fullName evidence="1">Uncharacterized protein</fullName>
    </submittedName>
</protein>
<proteinExistence type="predicted"/>
<reference evidence="1" key="1">
    <citation type="journal article" date="2021" name="Proc. Natl. Acad. Sci. U.S.A.">
        <title>A Catalog of Tens of Thousands of Viruses from Human Metagenomes Reveals Hidden Associations with Chronic Diseases.</title>
        <authorList>
            <person name="Tisza M.J."/>
            <person name="Buck C.B."/>
        </authorList>
    </citation>
    <scope>NUCLEOTIDE SEQUENCE</scope>
    <source>
        <strain evidence="1">CtStS16</strain>
    </source>
</reference>
<evidence type="ECO:0000313" key="1">
    <source>
        <dbReference type="EMBL" id="DAE21142.1"/>
    </source>
</evidence>
<dbReference type="SUPFAM" id="SSF49899">
    <property type="entry name" value="Concanavalin A-like lectins/glucanases"/>
    <property type="match status" value="1"/>
</dbReference>
<accession>A0A8S5QPJ0</accession>
<dbReference type="InterPro" id="IPR032675">
    <property type="entry name" value="LRR_dom_sf"/>
</dbReference>
<name>A0A8S5QPJ0_9CAUD</name>